<dbReference type="KEGG" id="mig:Metig_0091"/>
<keyword evidence="2" id="KW-1185">Reference proteome</keyword>
<dbReference type="OrthoDB" id="65694at2157"/>
<dbReference type="GeneID" id="10642926"/>
<proteinExistence type="predicted"/>
<accession>F6BEJ1</accession>
<reference evidence="1 2" key="1">
    <citation type="submission" date="2011-05" db="EMBL/GenBank/DDBJ databases">
        <title>Complete sequence of Methanotorris igneus Kol 5.</title>
        <authorList>
            <consortium name="US DOE Joint Genome Institute"/>
            <person name="Lucas S."/>
            <person name="Han J."/>
            <person name="Lapidus A."/>
            <person name="Cheng J.-F."/>
            <person name="Goodwin L."/>
            <person name="Pitluck S."/>
            <person name="Peters L."/>
            <person name="Mikhailova N."/>
            <person name="Chertkov O."/>
            <person name="Han C."/>
            <person name="Tapia R."/>
            <person name="Land M."/>
            <person name="Hauser L."/>
            <person name="Kyrpides N."/>
            <person name="Ivanova N."/>
            <person name="Pagani I."/>
            <person name="Sieprawska-Lupa M."/>
            <person name="Whitman W."/>
            <person name="Woyke T."/>
        </authorList>
    </citation>
    <scope>NUCLEOTIDE SEQUENCE [LARGE SCALE GENOMIC DNA]</scope>
    <source>
        <strain evidence="2">DSM 5666 / JCM 11834 / Kol 5</strain>
    </source>
</reference>
<evidence type="ECO:0000313" key="2">
    <source>
        <dbReference type="Proteomes" id="UP000009227"/>
    </source>
</evidence>
<gene>
    <name evidence="1" type="ordered locus">Metig_0091</name>
</gene>
<evidence type="ECO:0000313" key="1">
    <source>
        <dbReference type="EMBL" id="AEF95652.1"/>
    </source>
</evidence>
<sequence length="114" mass="13620">MELKELMEKIISNKIKLSLMCRFKSIEQYKNELYNDIAVSQMEDVEALYEKYLMYIGEKPNIKVELEGDIKEILKETIELEKKLIKESGMTFGIRQTTIHCLTSDERFYHYLKQ</sequence>
<dbReference type="STRING" id="880724.Metig_0091"/>
<dbReference type="EMBL" id="CP002737">
    <property type="protein sequence ID" value="AEF95652.1"/>
    <property type="molecule type" value="Genomic_DNA"/>
</dbReference>
<dbReference type="RefSeq" id="WP_013798261.1">
    <property type="nucleotide sequence ID" value="NC_015562.1"/>
</dbReference>
<name>F6BEJ1_METIK</name>
<protein>
    <submittedName>
        <fullName evidence="1">Uncharacterized protein</fullName>
    </submittedName>
</protein>
<organism evidence="2">
    <name type="scientific">Methanotorris igneus (strain DSM 5666 / JCM 11834 / Kol 5)</name>
    <dbReference type="NCBI Taxonomy" id="880724"/>
    <lineage>
        <taxon>Archaea</taxon>
        <taxon>Methanobacteriati</taxon>
        <taxon>Methanobacteriota</taxon>
        <taxon>Methanomada group</taxon>
        <taxon>Methanococci</taxon>
        <taxon>Methanococcales</taxon>
        <taxon>Methanocaldococcaceae</taxon>
        <taxon>Methanotorris</taxon>
    </lineage>
</organism>
<dbReference type="AlphaFoldDB" id="F6BEJ1"/>
<dbReference type="Proteomes" id="UP000009227">
    <property type="component" value="Chromosome"/>
</dbReference>
<dbReference type="HOGENOM" id="CLU_1976528_0_0_2"/>